<protein>
    <submittedName>
        <fullName evidence="1">Uncharacterized protein</fullName>
    </submittedName>
</protein>
<accession>A0ACC2CSK9</accession>
<comment type="caution">
    <text evidence="1">The sequence shown here is derived from an EMBL/GenBank/DDBJ whole genome shotgun (WGS) entry which is preliminary data.</text>
</comment>
<evidence type="ECO:0000313" key="1">
    <source>
        <dbReference type="EMBL" id="KAJ7544883.1"/>
    </source>
</evidence>
<organism evidence="1 2">
    <name type="scientific">Diphasiastrum complanatum</name>
    <name type="common">Issler's clubmoss</name>
    <name type="synonym">Lycopodium complanatum</name>
    <dbReference type="NCBI Taxonomy" id="34168"/>
    <lineage>
        <taxon>Eukaryota</taxon>
        <taxon>Viridiplantae</taxon>
        <taxon>Streptophyta</taxon>
        <taxon>Embryophyta</taxon>
        <taxon>Tracheophyta</taxon>
        <taxon>Lycopodiopsida</taxon>
        <taxon>Lycopodiales</taxon>
        <taxon>Lycopodiaceae</taxon>
        <taxon>Lycopodioideae</taxon>
        <taxon>Diphasiastrum</taxon>
    </lineage>
</organism>
<sequence length="364" mass="41406">MVSLACIEEIEQQMRLATGRRDHEHVAQRFLLSTPHKFSAYRPIGHLKFQDHYDVRQAFPNRRFSEVRSTVKQGSNIVEATDRHPHNALAIFRPQDNRDQIWNYVLRCSSLQDAVSRSSLYFAGSHEHLFYKIVTPSDVGKLNRLVIPKQHAERCFPLDPSLRKRGLLLSFRDHATGKSWWFRYSYWSSSQSYVLTKGWIRFVKEKKLQAGDIISFERGSQEEFYINCRRKPVLNPIVCEGVQSTPIDSLTDSASDAQPSLSACSHRRSDRLQLLLPSGECSSSPSKTVTDEAAAEDSSDLSKLKIKNQTSNAADYFGRTADPLNSISNMRLFGVDLSLSTGTSNVTWTTITNRDCFFSTKTDI</sequence>
<keyword evidence="2" id="KW-1185">Reference proteome</keyword>
<name>A0ACC2CSK9_DIPCM</name>
<evidence type="ECO:0000313" key="2">
    <source>
        <dbReference type="Proteomes" id="UP001162992"/>
    </source>
</evidence>
<dbReference type="Proteomes" id="UP001162992">
    <property type="component" value="Chromosome 9"/>
</dbReference>
<gene>
    <name evidence="1" type="ORF">O6H91_09G097300</name>
</gene>
<reference evidence="2" key="1">
    <citation type="journal article" date="2024" name="Proc. Natl. Acad. Sci. U.S.A.">
        <title>Extraordinary preservation of gene collinearity over three hundred million years revealed in homosporous lycophytes.</title>
        <authorList>
            <person name="Li C."/>
            <person name="Wickell D."/>
            <person name="Kuo L.Y."/>
            <person name="Chen X."/>
            <person name="Nie B."/>
            <person name="Liao X."/>
            <person name="Peng D."/>
            <person name="Ji J."/>
            <person name="Jenkins J."/>
            <person name="Williams M."/>
            <person name="Shu S."/>
            <person name="Plott C."/>
            <person name="Barry K."/>
            <person name="Rajasekar S."/>
            <person name="Grimwood J."/>
            <person name="Han X."/>
            <person name="Sun S."/>
            <person name="Hou Z."/>
            <person name="He W."/>
            <person name="Dai G."/>
            <person name="Sun C."/>
            <person name="Schmutz J."/>
            <person name="Leebens-Mack J.H."/>
            <person name="Li F.W."/>
            <person name="Wang L."/>
        </authorList>
    </citation>
    <scope>NUCLEOTIDE SEQUENCE [LARGE SCALE GENOMIC DNA]</scope>
    <source>
        <strain evidence="2">cv. PW_Plant_1</strain>
    </source>
</reference>
<proteinExistence type="predicted"/>
<dbReference type="EMBL" id="CM055100">
    <property type="protein sequence ID" value="KAJ7544883.1"/>
    <property type="molecule type" value="Genomic_DNA"/>
</dbReference>